<name>A0A7R9EA07_9NEOP</name>
<proteinExistence type="predicted"/>
<gene>
    <name evidence="1" type="ORF">TMSB3V08_LOCUS6862</name>
</gene>
<reference evidence="1" key="1">
    <citation type="submission" date="2020-11" db="EMBL/GenBank/DDBJ databases">
        <authorList>
            <person name="Tran Van P."/>
        </authorList>
    </citation>
    <scope>NUCLEOTIDE SEQUENCE</scope>
</reference>
<accession>A0A7R9EA07</accession>
<evidence type="ECO:0000313" key="1">
    <source>
        <dbReference type="EMBL" id="CAD7430093.1"/>
    </source>
</evidence>
<dbReference type="AlphaFoldDB" id="A0A7R9EA07"/>
<sequence>MIHKVFNAMTPWKDSDAGPVPRVWWATEDNVRCLMDVIATHVIVILRHGEHMLSVSSGWIDSSSILSPIRLTLIHLTRSVEPSHAVTRIDREGAMGFPWRQYVGPTRIDIEVIAPGNGLWNRKPGVSLAAQQDESRQE</sequence>
<protein>
    <submittedName>
        <fullName evidence="1">Uncharacterized protein</fullName>
    </submittedName>
</protein>
<organism evidence="1">
    <name type="scientific">Timema monikensis</name>
    <dbReference type="NCBI Taxonomy" id="170555"/>
    <lineage>
        <taxon>Eukaryota</taxon>
        <taxon>Metazoa</taxon>
        <taxon>Ecdysozoa</taxon>
        <taxon>Arthropoda</taxon>
        <taxon>Hexapoda</taxon>
        <taxon>Insecta</taxon>
        <taxon>Pterygota</taxon>
        <taxon>Neoptera</taxon>
        <taxon>Polyneoptera</taxon>
        <taxon>Phasmatodea</taxon>
        <taxon>Timematodea</taxon>
        <taxon>Timematoidea</taxon>
        <taxon>Timematidae</taxon>
        <taxon>Timema</taxon>
    </lineage>
</organism>
<dbReference type="EMBL" id="OB794334">
    <property type="protein sequence ID" value="CAD7430093.1"/>
    <property type="molecule type" value="Genomic_DNA"/>
</dbReference>